<protein>
    <submittedName>
        <fullName evidence="1">Uncharacterized protein</fullName>
    </submittedName>
</protein>
<keyword evidence="2" id="KW-1185">Reference proteome</keyword>
<gene>
    <name evidence="1" type="ORF">DdX_11968</name>
</gene>
<evidence type="ECO:0000313" key="1">
    <source>
        <dbReference type="EMBL" id="KAI1708288.1"/>
    </source>
</evidence>
<proteinExistence type="predicted"/>
<evidence type="ECO:0000313" key="2">
    <source>
        <dbReference type="Proteomes" id="UP001201812"/>
    </source>
</evidence>
<reference evidence="1" key="1">
    <citation type="submission" date="2022-01" db="EMBL/GenBank/DDBJ databases">
        <title>Genome Sequence Resource for Two Populations of Ditylenchus destructor, the Migratory Endoparasitic Phytonematode.</title>
        <authorList>
            <person name="Zhang H."/>
            <person name="Lin R."/>
            <person name="Xie B."/>
        </authorList>
    </citation>
    <scope>NUCLEOTIDE SEQUENCE</scope>
    <source>
        <strain evidence="1">BazhouSP</strain>
    </source>
</reference>
<organism evidence="1 2">
    <name type="scientific">Ditylenchus destructor</name>
    <dbReference type="NCBI Taxonomy" id="166010"/>
    <lineage>
        <taxon>Eukaryota</taxon>
        <taxon>Metazoa</taxon>
        <taxon>Ecdysozoa</taxon>
        <taxon>Nematoda</taxon>
        <taxon>Chromadorea</taxon>
        <taxon>Rhabditida</taxon>
        <taxon>Tylenchina</taxon>
        <taxon>Tylenchomorpha</taxon>
        <taxon>Sphaerularioidea</taxon>
        <taxon>Anguinidae</taxon>
        <taxon>Anguininae</taxon>
        <taxon>Ditylenchus</taxon>
    </lineage>
</organism>
<dbReference type="EMBL" id="JAKKPZ010000036">
    <property type="protein sequence ID" value="KAI1708288.1"/>
    <property type="molecule type" value="Genomic_DNA"/>
</dbReference>
<name>A0AAD4MXA9_9BILA</name>
<comment type="caution">
    <text evidence="1">The sequence shown here is derived from an EMBL/GenBank/DDBJ whole genome shotgun (WGS) entry which is preliminary data.</text>
</comment>
<accession>A0AAD4MXA9</accession>
<sequence>MHLHRGQNIAQLPKHGEEYFDSRRLAEIPPLVNESVAIPLIPSMFTNTEASAAITTIPQANFSVDITATDIAVLIAS</sequence>
<dbReference type="AlphaFoldDB" id="A0AAD4MXA9"/>
<dbReference type="Proteomes" id="UP001201812">
    <property type="component" value="Unassembled WGS sequence"/>
</dbReference>